<proteinExistence type="predicted"/>
<comment type="caution">
    <text evidence="5">The sequence shown here is derived from an EMBL/GenBank/DDBJ whole genome shotgun (WGS) entry which is preliminary data.</text>
</comment>
<dbReference type="EMBL" id="BRPB01000026">
    <property type="protein sequence ID" value="GLA49141.1"/>
    <property type="molecule type" value="Genomic_DNA"/>
</dbReference>
<dbReference type="Pfam" id="PF04059">
    <property type="entry name" value="RRM_2"/>
    <property type="match status" value="1"/>
</dbReference>
<dbReference type="InterPro" id="IPR000504">
    <property type="entry name" value="RRM_dom"/>
</dbReference>
<reference evidence="5" key="1">
    <citation type="submission" date="2022-07" db="EMBL/GenBank/DDBJ databases">
        <title>Taxonomy of Aspergillus series Nigri: significant species reduction supported by multi-species coalescent approaches.</title>
        <authorList>
            <person name="Bian C."/>
            <person name="Kusuya Y."/>
            <person name="Sklenar F."/>
            <person name="D'hooge E."/>
            <person name="Yaguchi T."/>
            <person name="Takahashi H."/>
            <person name="Hubka V."/>
        </authorList>
    </citation>
    <scope>NUCLEOTIDE SEQUENCE</scope>
    <source>
        <strain evidence="5">IFM 63604</strain>
    </source>
</reference>
<dbReference type="GO" id="GO:0003723">
    <property type="term" value="F:RNA binding"/>
    <property type="evidence" value="ECO:0007669"/>
    <property type="project" value="UniProtKB-UniRule"/>
</dbReference>
<dbReference type="AlphaFoldDB" id="A0A9W6A1H2"/>
<gene>
    <name evidence="5" type="ORF">AnigIFM63604_004765</name>
</gene>
<feature type="compositionally biased region" description="Polar residues" evidence="3">
    <location>
        <begin position="1"/>
        <end position="28"/>
    </location>
</feature>
<protein>
    <recommendedName>
        <fullName evidence="4">RRM domain-containing protein</fullName>
    </recommendedName>
</protein>
<feature type="region of interest" description="Disordered" evidence="3">
    <location>
        <begin position="1"/>
        <end position="32"/>
    </location>
</feature>
<dbReference type="Proteomes" id="UP001144191">
    <property type="component" value="Unassembled WGS sequence"/>
</dbReference>
<evidence type="ECO:0000259" key="4">
    <source>
        <dbReference type="PROSITE" id="PS50102"/>
    </source>
</evidence>
<evidence type="ECO:0000256" key="3">
    <source>
        <dbReference type="SAM" id="MobiDB-lite"/>
    </source>
</evidence>
<evidence type="ECO:0000256" key="1">
    <source>
        <dbReference type="ARBA" id="ARBA00022884"/>
    </source>
</evidence>
<name>A0A9W6A1H2_ASPNG</name>
<dbReference type="PANTHER" id="PTHR23189">
    <property type="entry name" value="RNA RECOGNITION MOTIF-CONTAINING"/>
    <property type="match status" value="1"/>
</dbReference>
<organism evidence="5 6">
    <name type="scientific">Aspergillus niger</name>
    <dbReference type="NCBI Taxonomy" id="5061"/>
    <lineage>
        <taxon>Eukaryota</taxon>
        <taxon>Fungi</taxon>
        <taxon>Dikarya</taxon>
        <taxon>Ascomycota</taxon>
        <taxon>Pezizomycotina</taxon>
        <taxon>Eurotiomycetes</taxon>
        <taxon>Eurotiomycetidae</taxon>
        <taxon>Eurotiales</taxon>
        <taxon>Aspergillaceae</taxon>
        <taxon>Aspergillus</taxon>
        <taxon>Aspergillus subgen. Circumdati</taxon>
    </lineage>
</organism>
<keyword evidence="1 2" id="KW-0694">RNA-binding</keyword>
<dbReference type="InterPro" id="IPR007201">
    <property type="entry name" value="Mei2-like_Rrm_C"/>
</dbReference>
<dbReference type="InterPro" id="IPR035979">
    <property type="entry name" value="RBD_domain_sf"/>
</dbReference>
<accession>A0A9W6A1H2</accession>
<evidence type="ECO:0000256" key="2">
    <source>
        <dbReference type="PROSITE-ProRule" id="PRU00176"/>
    </source>
</evidence>
<feature type="domain" description="RRM" evidence="4">
    <location>
        <begin position="466"/>
        <end position="544"/>
    </location>
</feature>
<evidence type="ECO:0000313" key="5">
    <source>
        <dbReference type="EMBL" id="GLA49141.1"/>
    </source>
</evidence>
<sequence length="644" mass="71728">MRPNDTSHGLSSPISTNDIGSANGSPDTKLTAYSPEDMRSICLRSDTSVGDTLGDIGARKLYLASVSDKTRSSSDPFLASTNTSTRVQLSPTAASFTPIGTADNASIRSKAPSLSRGFSGAGYLTASSDIDPCEARNGPLQASDRFSLKYGVIGNSQADTRDHPVIRDYETFGNESHSRALVIENVPKNLTYMSLAGFFNRREFSSLRGPVLSELSSMGKVYVAFTDSREAAKAIEKVKVLRPEWHVSTIAPKEYVKHVEPSLLPQTSNYEGQLLVTVYYDGRNPNLNQHTIARSLETLSMTFGDIKTFTSLPIEQENIGEFHIEYFNTRDADNVLTTLNGTSVDDCILDISLFRPDMEERKCELPFMTTTSSREEFPSAEETSFTKATSWTSVRPSRASFMELSPTGRSTVPPGEHASLIDWMSKAGERIFPSPRRELSRYPDLRMGSQNAVDIERIRLGLDVRTTIMLRNIPNKIDQAMLKAIVDETSHGKYDFMYLRIDFANNCNVGYAFINFEDFVNARAGRTWNCFNSDKVAEVSYASPLAGTEDRFPGPDNPSKMRRSIENAEHVGLFAPRVGQQYRDEQRRRRSQFDRGTTAAEREIVYVRTFAPRRPYGVGNGLRSTSCTYPGMKMWHDSVHESGP</sequence>
<dbReference type="PROSITE" id="PS50102">
    <property type="entry name" value="RRM"/>
    <property type="match status" value="1"/>
</dbReference>
<dbReference type="SUPFAM" id="SSF54928">
    <property type="entry name" value="RNA-binding domain, RBD"/>
    <property type="match status" value="1"/>
</dbReference>
<evidence type="ECO:0000313" key="6">
    <source>
        <dbReference type="Proteomes" id="UP001144191"/>
    </source>
</evidence>